<reference evidence="2" key="1">
    <citation type="submission" date="2022-12" db="EMBL/GenBank/DDBJ databases">
        <title>Draft genome assemblies for two species of Escallonia (Escalloniales).</title>
        <authorList>
            <person name="Chanderbali A."/>
            <person name="Dervinis C."/>
            <person name="Anghel I."/>
            <person name="Soltis D."/>
            <person name="Soltis P."/>
            <person name="Zapata F."/>
        </authorList>
    </citation>
    <scope>NUCLEOTIDE SEQUENCE</scope>
    <source>
        <strain evidence="2">UCBG92.1500</strain>
        <tissue evidence="2">Leaf</tissue>
    </source>
</reference>
<proteinExistence type="predicted"/>
<accession>A0AA88U9L5</accession>
<dbReference type="Proteomes" id="UP001187471">
    <property type="component" value="Unassembled WGS sequence"/>
</dbReference>
<evidence type="ECO:0000313" key="3">
    <source>
        <dbReference type="Proteomes" id="UP001187471"/>
    </source>
</evidence>
<protein>
    <submittedName>
        <fullName evidence="2">Uncharacterized protein</fullName>
    </submittedName>
</protein>
<feature type="compositionally biased region" description="Basic and acidic residues" evidence="1">
    <location>
        <begin position="23"/>
        <end position="33"/>
    </location>
</feature>
<feature type="region of interest" description="Disordered" evidence="1">
    <location>
        <begin position="1"/>
        <end position="68"/>
    </location>
</feature>
<keyword evidence="3" id="KW-1185">Reference proteome</keyword>
<dbReference type="EMBL" id="JAVXUO010002079">
    <property type="protein sequence ID" value="KAK2976424.1"/>
    <property type="molecule type" value="Genomic_DNA"/>
</dbReference>
<sequence length="153" mass="16635">MSQAEAVLVPGESTLGGSDFGSSEDRSNRKRFMEALNSGPVQSPPQPSAVAVAPPGNTDFLFGSDKGMQLPPQVPVQIPILDDRVTGLDPIQKHIRDLQRLRIGEERAGYRRKSEENLAENVTGDYYVQKMPKKVALTAWSGSAPMPMQILSS</sequence>
<name>A0AA88U9L5_9ASTE</name>
<gene>
    <name evidence="2" type="ORF">RJ640_007462</name>
</gene>
<dbReference type="AlphaFoldDB" id="A0AA88U9L5"/>
<evidence type="ECO:0000313" key="2">
    <source>
        <dbReference type="EMBL" id="KAK2976424.1"/>
    </source>
</evidence>
<comment type="caution">
    <text evidence="2">The sequence shown here is derived from an EMBL/GenBank/DDBJ whole genome shotgun (WGS) entry which is preliminary data.</text>
</comment>
<evidence type="ECO:0000256" key="1">
    <source>
        <dbReference type="SAM" id="MobiDB-lite"/>
    </source>
</evidence>
<organism evidence="2 3">
    <name type="scientific">Escallonia rubra</name>
    <dbReference type="NCBI Taxonomy" id="112253"/>
    <lineage>
        <taxon>Eukaryota</taxon>
        <taxon>Viridiplantae</taxon>
        <taxon>Streptophyta</taxon>
        <taxon>Embryophyta</taxon>
        <taxon>Tracheophyta</taxon>
        <taxon>Spermatophyta</taxon>
        <taxon>Magnoliopsida</taxon>
        <taxon>eudicotyledons</taxon>
        <taxon>Gunneridae</taxon>
        <taxon>Pentapetalae</taxon>
        <taxon>asterids</taxon>
        <taxon>campanulids</taxon>
        <taxon>Escalloniales</taxon>
        <taxon>Escalloniaceae</taxon>
        <taxon>Escallonia</taxon>
    </lineage>
</organism>